<feature type="signal peptide" evidence="1">
    <location>
        <begin position="1"/>
        <end position="23"/>
    </location>
</feature>
<evidence type="ECO:0008006" key="4">
    <source>
        <dbReference type="Google" id="ProtNLM"/>
    </source>
</evidence>
<proteinExistence type="predicted"/>
<sequence length="1085" mass="118825">MKLFKASIFVIFCLLLLSSLAYSADTNYPNINYFKVGGSTSETGYINKDSLQNNLISLEVSDGEAGDIGLYQIGINLYKINKNDLGKYYQLWWPSLSTWIYFPSNASTTPVNDSQGYALLNGLLWINTTSYKFFSVIKNSQDAYSKYLLVEGSYSSKESDLGKLGENEVFYLRLSVKDLATLVTESSLFSRTTDFTSPTTTISPPSTNQNSTTWNYYVNSSNLTGGFTGEAKDTLSGIDNVSVEVYAGSSPNFWSWNGTAWVFSGSSILRIPATYNSTAGTWAYNTNMSTLIAGLKDGDHYAVRILAKDKAGNQNLANATFIYDNTAPTNPTKIETFNSSWFTTKLVGVPDPNQITNLSWTKEAFVPFFYFQEGSDAASEIKSYDFELAKYKDPIAFLFKFPKNYVIKKTIPYKTSDTASPKVFNYYSSSANHFNAPVYEVLTKEALPDGLYEARVKASDEAGNVATNEVSFYFGIDSKAPTAATELAVAPDTYIAYKWKPGSDEVSGMGNPTIYIKGPNETSFSLLDGKSSIDLKTEIKTDSSGKNYYVSSTKLKPGNYSFYIITRDVAGNTNQSLTKPFEVKLDAPTLISPADKYSTNSLPSFSAKTVSLSSESPNFVKNYALYIYEHSENADKVNNYTQEYLTETQAILTPKTVLSASTTQSEVSWNINGSFDAKTYSWRIDVYDNFGNIKSSEIRRFTLTQPVYPKITLASPADKAVTNESSATFSWGTSTSFTSYDLYLNGTKYTTTAGTYPFKNLSDGIYKWYVQSTANIGLFSQTVTSQTWEITVDTKEPTISLSSPAEGVKFDNGSAPFAWIGSYKFTNYDIYIDGKKVAGTDKLTYSSSLGEGSHSWYVSSSYKGTEIKSKTQNFYINSIGPTISAKIGNNTLANDAIISPTDTLTVDLSDDNGVSPETIAIAIDGTNITGAQISAKDTANKAVAASLKMSLKEGTHTVKITAKDALGKENSISYSGIKTYSGKARVLAKPMNYPNPFKPSSGSPTTINYSLSDNADIKIMIFDLAGRMVWQNSYPSGSTGGKVGENEVTWDGKSSAGQIQGNGAYLYTIISEGKLLERGEMAINE</sequence>
<feature type="chain" id="PRO_5009514773" description="FlgD Ig-like domain-containing protein" evidence="1">
    <location>
        <begin position="24"/>
        <end position="1085"/>
    </location>
</feature>
<evidence type="ECO:0000256" key="1">
    <source>
        <dbReference type="SAM" id="SignalP"/>
    </source>
</evidence>
<protein>
    <recommendedName>
        <fullName evidence="4">FlgD Ig-like domain-containing protein</fullName>
    </recommendedName>
</protein>
<dbReference type="EMBL" id="MEUJ01000005">
    <property type="protein sequence ID" value="OGC39953.1"/>
    <property type="molecule type" value="Genomic_DNA"/>
</dbReference>
<dbReference type="Gene3D" id="2.60.40.4070">
    <property type="match status" value="1"/>
</dbReference>
<reference evidence="2 3" key="1">
    <citation type="journal article" date="2016" name="Nat. Commun.">
        <title>Thousands of microbial genomes shed light on interconnected biogeochemical processes in an aquifer system.</title>
        <authorList>
            <person name="Anantharaman K."/>
            <person name="Brown C.T."/>
            <person name="Hug L.A."/>
            <person name="Sharon I."/>
            <person name="Castelle C.J."/>
            <person name="Probst A.J."/>
            <person name="Thomas B.C."/>
            <person name="Singh A."/>
            <person name="Wilkins M.J."/>
            <person name="Karaoz U."/>
            <person name="Brodie E.L."/>
            <person name="Williams K.H."/>
            <person name="Hubbard S.S."/>
            <person name="Banfield J.F."/>
        </authorList>
    </citation>
    <scope>NUCLEOTIDE SEQUENCE [LARGE SCALE GENOMIC DNA]</scope>
</reference>
<evidence type="ECO:0000313" key="3">
    <source>
        <dbReference type="Proteomes" id="UP000179242"/>
    </source>
</evidence>
<evidence type="ECO:0000313" key="2">
    <source>
        <dbReference type="EMBL" id="OGC39953.1"/>
    </source>
</evidence>
<dbReference type="Proteomes" id="UP000179242">
    <property type="component" value="Unassembled WGS sequence"/>
</dbReference>
<organism evidence="2 3">
    <name type="scientific">candidate division WOR-1 bacterium RIFOXYC2_FULL_46_14</name>
    <dbReference type="NCBI Taxonomy" id="1802587"/>
    <lineage>
        <taxon>Bacteria</taxon>
        <taxon>Bacillati</taxon>
        <taxon>Saganbacteria</taxon>
    </lineage>
</organism>
<dbReference type="AlphaFoldDB" id="A0A1F4U6N4"/>
<comment type="caution">
    <text evidence="2">The sequence shown here is derived from an EMBL/GenBank/DDBJ whole genome shotgun (WGS) entry which is preliminary data.</text>
</comment>
<keyword evidence="1" id="KW-0732">Signal</keyword>
<accession>A0A1F4U6N4</accession>
<gene>
    <name evidence="2" type="ORF">A2438_05515</name>
</gene>
<name>A0A1F4U6N4_UNCSA</name>